<dbReference type="EMBL" id="CAADRA010007537">
    <property type="protein sequence ID" value="VFU01877.1"/>
    <property type="molecule type" value="Genomic_DNA"/>
</dbReference>
<evidence type="ECO:0000256" key="1">
    <source>
        <dbReference type="SAM" id="Coils"/>
    </source>
</evidence>
<dbReference type="PANTHER" id="PTHR46713">
    <property type="entry name" value="F13M7.16 PROTEIN"/>
    <property type="match status" value="1"/>
</dbReference>
<reference evidence="3" key="2">
    <citation type="submission" date="2019-06" db="EMBL/GenBank/DDBJ databases">
        <title>Genomics analysis of Aphanomyces spp. identifies a new class of oomycete effector associated with host adaptation.</title>
        <authorList>
            <person name="Gaulin E."/>
        </authorList>
    </citation>
    <scope>NUCLEOTIDE SEQUENCE</scope>
    <source>
        <strain evidence="3">CBS 578.67</strain>
    </source>
</reference>
<proteinExistence type="predicted"/>
<dbReference type="Proteomes" id="UP000332933">
    <property type="component" value="Unassembled WGS sequence"/>
</dbReference>
<dbReference type="Gene3D" id="1.20.58.2190">
    <property type="match status" value="1"/>
</dbReference>
<dbReference type="InterPro" id="IPR036339">
    <property type="entry name" value="PUB-like_dom_sf"/>
</dbReference>
<keyword evidence="1" id="KW-0175">Coiled coil</keyword>
<evidence type="ECO:0000313" key="4">
    <source>
        <dbReference type="EMBL" id="VFU01877.1"/>
    </source>
</evidence>
<gene>
    <name evidence="4" type="primary">Aste57867_25251</name>
    <name evidence="3" type="ORF">As57867_025173</name>
    <name evidence="4" type="ORF">ASTE57867_25251</name>
</gene>
<dbReference type="EMBL" id="VJMH01007511">
    <property type="protein sequence ID" value="KAF0682614.1"/>
    <property type="molecule type" value="Genomic_DNA"/>
</dbReference>
<dbReference type="PANTHER" id="PTHR46713:SF1">
    <property type="entry name" value="F13M7.16 PROTEIN"/>
    <property type="match status" value="1"/>
</dbReference>
<dbReference type="AlphaFoldDB" id="A0A485LTZ8"/>
<dbReference type="Pfam" id="PF09409">
    <property type="entry name" value="PUB"/>
    <property type="match status" value="1"/>
</dbReference>
<evidence type="ECO:0000259" key="2">
    <source>
        <dbReference type="Pfam" id="PF09409"/>
    </source>
</evidence>
<dbReference type="CDD" id="cd09212">
    <property type="entry name" value="PUB"/>
    <property type="match status" value="1"/>
</dbReference>
<accession>A0A485LTZ8</accession>
<protein>
    <submittedName>
        <fullName evidence="4">Aste57867_25251 protein</fullName>
    </submittedName>
</protein>
<evidence type="ECO:0000313" key="5">
    <source>
        <dbReference type="Proteomes" id="UP000332933"/>
    </source>
</evidence>
<dbReference type="SUPFAM" id="SSF143503">
    <property type="entry name" value="PUG domain-like"/>
    <property type="match status" value="1"/>
</dbReference>
<organism evidence="4 5">
    <name type="scientific">Aphanomyces stellatus</name>
    <dbReference type="NCBI Taxonomy" id="120398"/>
    <lineage>
        <taxon>Eukaryota</taxon>
        <taxon>Sar</taxon>
        <taxon>Stramenopiles</taxon>
        <taxon>Oomycota</taxon>
        <taxon>Saprolegniomycetes</taxon>
        <taxon>Saprolegniales</taxon>
        <taxon>Verrucalvaceae</taxon>
        <taxon>Aphanomyces</taxon>
    </lineage>
</organism>
<feature type="domain" description="PUB" evidence="2">
    <location>
        <begin position="235"/>
        <end position="308"/>
    </location>
</feature>
<name>A0A485LTZ8_9STRA</name>
<reference evidence="4 5" key="1">
    <citation type="submission" date="2019-03" db="EMBL/GenBank/DDBJ databases">
        <authorList>
            <person name="Gaulin E."/>
            <person name="Dumas B."/>
        </authorList>
    </citation>
    <scope>NUCLEOTIDE SEQUENCE [LARGE SCALE GENOMIC DNA]</scope>
    <source>
        <strain evidence="4">CBS 568.67</strain>
    </source>
</reference>
<dbReference type="OrthoDB" id="336240at2759"/>
<dbReference type="InterPro" id="IPR018997">
    <property type="entry name" value="PUB_domain"/>
</dbReference>
<sequence>MELKRLTAQVDDAEAAIARLRVSQEREHDAELSPQQQDERHIESAKLLQQVQAIQPDINVKMQKFVDKLSWKDPITNEPRYGPAMQEKIQALQARVTILQDAVTAAAGVVEVKASRALHNVQTREEEDRAREARRLEEVKAQEAEEARKEWEVAAAAEKAREEEKRVAEAEREALAKAAQAVRDERARVQAEKERLETEAKRALEELNTRIPVGQDGLQMALGMLARHFENDGKKRLEATKTLFLLLKNICAAPENPLFRHIKASNEHFARDLGQYPGGVQSLLALGFRPLTQPDGDIVYVLEEPDLAADLDAWSTWFETLKSQRDYVDEHLQKLK</sequence>
<keyword evidence="5" id="KW-1185">Reference proteome</keyword>
<evidence type="ECO:0000313" key="3">
    <source>
        <dbReference type="EMBL" id="KAF0682614.1"/>
    </source>
</evidence>
<feature type="coiled-coil region" evidence="1">
    <location>
        <begin position="122"/>
        <end position="210"/>
    </location>
</feature>